<evidence type="ECO:0000313" key="3">
    <source>
        <dbReference type="Proteomes" id="UP000481861"/>
    </source>
</evidence>
<dbReference type="OrthoDB" id="4161095at2759"/>
<protein>
    <submittedName>
        <fullName evidence="2">Uncharacterized protein</fullName>
    </submittedName>
</protein>
<proteinExistence type="predicted"/>
<dbReference type="Proteomes" id="UP000481861">
    <property type="component" value="Unassembled WGS sequence"/>
</dbReference>
<reference evidence="2 3" key="1">
    <citation type="submission" date="2020-01" db="EMBL/GenBank/DDBJ databases">
        <authorList>
            <consortium name="DOE Joint Genome Institute"/>
            <person name="Haridas S."/>
            <person name="Albert R."/>
            <person name="Binder M."/>
            <person name="Bloem J."/>
            <person name="Labutti K."/>
            <person name="Salamov A."/>
            <person name="Andreopoulos B."/>
            <person name="Baker S.E."/>
            <person name="Barry K."/>
            <person name="Bills G."/>
            <person name="Bluhm B.H."/>
            <person name="Cannon C."/>
            <person name="Castanera R."/>
            <person name="Culley D.E."/>
            <person name="Daum C."/>
            <person name="Ezra D."/>
            <person name="Gonzalez J.B."/>
            <person name="Henrissat B."/>
            <person name="Kuo A."/>
            <person name="Liang C."/>
            <person name="Lipzen A."/>
            <person name="Lutzoni F."/>
            <person name="Magnuson J."/>
            <person name="Mondo S."/>
            <person name="Nolan M."/>
            <person name="Ohm R."/>
            <person name="Pangilinan J."/>
            <person name="Park H.-J.H."/>
            <person name="Ramirez L."/>
            <person name="Alfaro M."/>
            <person name="Sun H."/>
            <person name="Tritt A."/>
            <person name="Yoshinaga Y."/>
            <person name="Zwiers L.-H.L."/>
            <person name="Turgeon B.G."/>
            <person name="Goodwin S.B."/>
            <person name="Spatafora J.W."/>
            <person name="Crous P.W."/>
            <person name="Grigoriev I.V."/>
        </authorList>
    </citation>
    <scope>NUCLEOTIDE SEQUENCE [LARGE SCALE GENOMIC DNA]</scope>
    <source>
        <strain evidence="2 3">CBS 611.86</strain>
    </source>
</reference>
<keyword evidence="3" id="KW-1185">Reference proteome</keyword>
<organism evidence="2 3">
    <name type="scientific">Massariosphaeria phaeospora</name>
    <dbReference type="NCBI Taxonomy" id="100035"/>
    <lineage>
        <taxon>Eukaryota</taxon>
        <taxon>Fungi</taxon>
        <taxon>Dikarya</taxon>
        <taxon>Ascomycota</taxon>
        <taxon>Pezizomycotina</taxon>
        <taxon>Dothideomycetes</taxon>
        <taxon>Pleosporomycetidae</taxon>
        <taxon>Pleosporales</taxon>
        <taxon>Pleosporales incertae sedis</taxon>
        <taxon>Massariosphaeria</taxon>
    </lineage>
</organism>
<evidence type="ECO:0000313" key="2">
    <source>
        <dbReference type="EMBL" id="KAF2872759.1"/>
    </source>
</evidence>
<comment type="caution">
    <text evidence="2">The sequence shown here is derived from an EMBL/GenBank/DDBJ whole genome shotgun (WGS) entry which is preliminary data.</text>
</comment>
<name>A0A7C8MAB2_9PLEO</name>
<accession>A0A7C8MAB2</accession>
<sequence length="102" mass="10893">MPTPSNTASASGSSSTFSYSATSSFSFSSSTSTNNGRASMRSYSETMRSDPSGTKIHRVAQESGQGAREQRLEFDAAGRKVEGEAVQGRLIEDVTDKEEGER</sequence>
<evidence type="ECO:0000256" key="1">
    <source>
        <dbReference type="SAM" id="MobiDB-lite"/>
    </source>
</evidence>
<feature type="region of interest" description="Disordered" evidence="1">
    <location>
        <begin position="1"/>
        <end position="56"/>
    </location>
</feature>
<feature type="compositionally biased region" description="Polar residues" evidence="1">
    <location>
        <begin position="41"/>
        <end position="52"/>
    </location>
</feature>
<dbReference type="EMBL" id="JAADJZ010000009">
    <property type="protein sequence ID" value="KAF2872759.1"/>
    <property type="molecule type" value="Genomic_DNA"/>
</dbReference>
<gene>
    <name evidence="2" type="ORF">BDV95DRAFT_606335</name>
</gene>
<dbReference type="AlphaFoldDB" id="A0A7C8MAB2"/>
<feature type="compositionally biased region" description="Low complexity" evidence="1">
    <location>
        <begin position="1"/>
        <end position="35"/>
    </location>
</feature>